<dbReference type="AlphaFoldDB" id="A0A084U472"/>
<proteinExistence type="inferred from homology"/>
<keyword evidence="6" id="KW-1185">Reference proteome</keyword>
<organism evidence="5 6">
    <name type="scientific">Malacoplasma iowae DK-CPA</name>
    <dbReference type="NCBI Taxonomy" id="1394179"/>
    <lineage>
        <taxon>Bacteria</taxon>
        <taxon>Bacillati</taxon>
        <taxon>Mycoplasmatota</taxon>
        <taxon>Mycoplasmoidales</taxon>
        <taxon>Mycoplasmoidaceae</taxon>
        <taxon>Malacoplasma</taxon>
    </lineage>
</organism>
<keyword evidence="2 3" id="KW-0687">Ribonucleoprotein</keyword>
<keyword evidence="1 3" id="KW-0689">Ribosomal protein</keyword>
<evidence type="ECO:0000256" key="2">
    <source>
        <dbReference type="ARBA" id="ARBA00023274"/>
    </source>
</evidence>
<dbReference type="HAMAP" id="MF_00385">
    <property type="entry name" value="Ribosomal_bS16"/>
    <property type="match status" value="1"/>
</dbReference>
<dbReference type="PANTHER" id="PTHR12919">
    <property type="entry name" value="30S RIBOSOMAL PROTEIN S16"/>
    <property type="match status" value="1"/>
</dbReference>
<dbReference type="Gene3D" id="3.30.1320.10">
    <property type="match status" value="1"/>
</dbReference>
<sequence>MVKIRMTRMGRHKLPFYRIVAMDSRVRRDGAYIESFGTYDPVNDKVVINEEAILKFLHNGAQPTDTARNILQKQGIWKKFHDQKLQNKLAKPKKEKVAKTSTKKTSTSKSASSNKKAVQTKKAK</sequence>
<dbReference type="GO" id="GO:0003735">
    <property type="term" value="F:structural constituent of ribosome"/>
    <property type="evidence" value="ECO:0007669"/>
    <property type="project" value="InterPro"/>
</dbReference>
<evidence type="ECO:0000256" key="4">
    <source>
        <dbReference type="SAM" id="MobiDB-lite"/>
    </source>
</evidence>
<dbReference type="InterPro" id="IPR023803">
    <property type="entry name" value="Ribosomal_bS16_dom_sf"/>
</dbReference>
<dbReference type="Pfam" id="PF00886">
    <property type="entry name" value="Ribosomal_S16"/>
    <property type="match status" value="1"/>
</dbReference>
<name>A0A084U472_MALIO</name>
<dbReference type="Proteomes" id="UP000028523">
    <property type="component" value="Unassembled WGS sequence"/>
</dbReference>
<dbReference type="GO" id="GO:0005737">
    <property type="term" value="C:cytoplasm"/>
    <property type="evidence" value="ECO:0007669"/>
    <property type="project" value="UniProtKB-ARBA"/>
</dbReference>
<dbReference type="GO" id="GO:0006412">
    <property type="term" value="P:translation"/>
    <property type="evidence" value="ECO:0007669"/>
    <property type="project" value="UniProtKB-UniRule"/>
</dbReference>
<dbReference type="GO" id="GO:0015935">
    <property type="term" value="C:small ribosomal subunit"/>
    <property type="evidence" value="ECO:0007669"/>
    <property type="project" value="TreeGrafter"/>
</dbReference>
<protein>
    <recommendedName>
        <fullName evidence="3">Small ribosomal subunit protein bS16</fullName>
    </recommendedName>
</protein>
<feature type="compositionally biased region" description="Low complexity" evidence="4">
    <location>
        <begin position="99"/>
        <end position="117"/>
    </location>
</feature>
<comment type="similarity">
    <text evidence="3">Belongs to the bacterial ribosomal protein bS16 family.</text>
</comment>
<evidence type="ECO:0000313" key="6">
    <source>
        <dbReference type="Proteomes" id="UP000028523"/>
    </source>
</evidence>
<dbReference type="NCBIfam" id="TIGR00002">
    <property type="entry name" value="S16"/>
    <property type="match status" value="1"/>
</dbReference>
<dbReference type="InterPro" id="IPR000307">
    <property type="entry name" value="Ribosomal_bS16"/>
</dbReference>
<accession>A0A084U472</accession>
<dbReference type="FunFam" id="3.30.1320.10:FF:000010">
    <property type="entry name" value="30S ribosomal protein S16"/>
    <property type="match status" value="1"/>
</dbReference>
<comment type="caution">
    <text evidence="5">The sequence shown here is derived from an EMBL/GenBank/DDBJ whole genome shotgun (WGS) entry which is preliminary data.</text>
</comment>
<evidence type="ECO:0000256" key="1">
    <source>
        <dbReference type="ARBA" id="ARBA00022980"/>
    </source>
</evidence>
<reference evidence="5 6" key="1">
    <citation type="journal article" date="2014" name="PLoS ONE">
        <title>Reduction of Hydrogen Peroxide Accumulation and Toxicity by a Catalase from Mycoplasma iowae.</title>
        <authorList>
            <person name="Pritchard R.E."/>
            <person name="Prassinos A.J."/>
            <person name="Osborne J.D."/>
            <person name="Raviv Z."/>
            <person name="Balish M.F."/>
        </authorList>
    </citation>
    <scope>NUCLEOTIDE SEQUENCE [LARGE SCALE GENOMIC DNA]</scope>
    <source>
        <strain evidence="5 6">DK-CPA</strain>
    </source>
</reference>
<dbReference type="PANTHER" id="PTHR12919:SF20">
    <property type="entry name" value="SMALL RIBOSOMAL SUBUNIT PROTEIN BS16M"/>
    <property type="match status" value="1"/>
</dbReference>
<feature type="region of interest" description="Disordered" evidence="4">
    <location>
        <begin position="83"/>
        <end position="124"/>
    </location>
</feature>
<dbReference type="SUPFAM" id="SSF54565">
    <property type="entry name" value="Ribosomal protein S16"/>
    <property type="match status" value="1"/>
</dbReference>
<dbReference type="EMBL" id="AWQU01000065">
    <property type="protein sequence ID" value="KFB07758.1"/>
    <property type="molecule type" value="Genomic_DNA"/>
</dbReference>
<gene>
    <name evidence="3 5" type="primary">rpsP</name>
    <name evidence="5" type="ORF">P271_616</name>
</gene>
<evidence type="ECO:0000313" key="5">
    <source>
        <dbReference type="EMBL" id="KFB07758.1"/>
    </source>
</evidence>
<evidence type="ECO:0000256" key="3">
    <source>
        <dbReference type="HAMAP-Rule" id="MF_00385"/>
    </source>
</evidence>